<evidence type="ECO:0000256" key="1">
    <source>
        <dbReference type="SAM" id="MobiDB-lite"/>
    </source>
</evidence>
<protein>
    <submittedName>
        <fullName evidence="2">Uncharacterized protein</fullName>
    </submittedName>
</protein>
<comment type="caution">
    <text evidence="2">The sequence shown here is derived from an EMBL/GenBank/DDBJ whole genome shotgun (WGS) entry which is preliminary data.</text>
</comment>
<gene>
    <name evidence="2" type="ORF">OUZ56_016604</name>
</gene>
<dbReference type="EMBL" id="JAOYFB010000038">
    <property type="protein sequence ID" value="KAK4027562.1"/>
    <property type="molecule type" value="Genomic_DNA"/>
</dbReference>
<reference evidence="2 3" key="1">
    <citation type="journal article" date="2023" name="Nucleic Acids Res.">
        <title>The hologenome of Daphnia magna reveals possible DNA methylation and microbiome-mediated evolution of the host genome.</title>
        <authorList>
            <person name="Chaturvedi A."/>
            <person name="Li X."/>
            <person name="Dhandapani V."/>
            <person name="Marshall H."/>
            <person name="Kissane S."/>
            <person name="Cuenca-Cambronero M."/>
            <person name="Asole G."/>
            <person name="Calvet F."/>
            <person name="Ruiz-Romero M."/>
            <person name="Marangio P."/>
            <person name="Guigo R."/>
            <person name="Rago D."/>
            <person name="Mirbahai L."/>
            <person name="Eastwood N."/>
            <person name="Colbourne J.K."/>
            <person name="Zhou J."/>
            <person name="Mallon E."/>
            <person name="Orsini L."/>
        </authorList>
    </citation>
    <scope>NUCLEOTIDE SEQUENCE [LARGE SCALE GENOMIC DNA]</scope>
    <source>
        <strain evidence="2">LRV0_1</strain>
    </source>
</reference>
<keyword evidence="3" id="KW-1185">Reference proteome</keyword>
<sequence length="310" mass="34500">MINSSVCGGGNLTAYHPVLGMDRVVIAVREAAKGTDLVEMRPNNVDAAAKMALSKWHRWRSNTPVIHNTSETSQWTFQTTNLAPSAPVTIVNIPPPDDREDQKGGQAAWIPDPDEEDILYCADYSSDMEEFRYVAACPDDEEDILYCADNPDDDEVMYDADVSDDIDDVSLLSVDDPWEEDSFSSGTSTLPLYTIALLEDRPSPYCMSPASDVQERGIDIAALNDSIARLRGGKCNVSFVSSHFSLDSDEEDLAAARYVERTYRLPPQKEPEYGWEIGELDASGNHSWSREEEPWRRSSTPCDEGRTAEE</sequence>
<evidence type="ECO:0000313" key="3">
    <source>
        <dbReference type="Proteomes" id="UP001234178"/>
    </source>
</evidence>
<accession>A0ABR0AR22</accession>
<proteinExistence type="predicted"/>
<feature type="region of interest" description="Disordered" evidence="1">
    <location>
        <begin position="285"/>
        <end position="310"/>
    </location>
</feature>
<evidence type="ECO:0000313" key="2">
    <source>
        <dbReference type="EMBL" id="KAK4027562.1"/>
    </source>
</evidence>
<dbReference type="Proteomes" id="UP001234178">
    <property type="component" value="Unassembled WGS sequence"/>
</dbReference>
<name>A0ABR0AR22_9CRUS</name>
<organism evidence="2 3">
    <name type="scientific">Daphnia magna</name>
    <dbReference type="NCBI Taxonomy" id="35525"/>
    <lineage>
        <taxon>Eukaryota</taxon>
        <taxon>Metazoa</taxon>
        <taxon>Ecdysozoa</taxon>
        <taxon>Arthropoda</taxon>
        <taxon>Crustacea</taxon>
        <taxon>Branchiopoda</taxon>
        <taxon>Diplostraca</taxon>
        <taxon>Cladocera</taxon>
        <taxon>Anomopoda</taxon>
        <taxon>Daphniidae</taxon>
        <taxon>Daphnia</taxon>
    </lineage>
</organism>